<feature type="transmembrane region" description="Helical" evidence="5">
    <location>
        <begin position="403"/>
        <end position="425"/>
    </location>
</feature>
<feature type="transmembrane region" description="Helical" evidence="5">
    <location>
        <begin position="130"/>
        <end position="149"/>
    </location>
</feature>
<feature type="transmembrane region" description="Helical" evidence="5">
    <location>
        <begin position="380"/>
        <end position="397"/>
    </location>
</feature>
<feature type="transmembrane region" description="Helical" evidence="5">
    <location>
        <begin position="21"/>
        <end position="38"/>
    </location>
</feature>
<proteinExistence type="predicted"/>
<dbReference type="Proteomes" id="UP001231362">
    <property type="component" value="Unassembled WGS sequence"/>
</dbReference>
<dbReference type="EMBL" id="JAUSTU010000006">
    <property type="protein sequence ID" value="MDQ0155368.1"/>
    <property type="molecule type" value="Genomic_DNA"/>
</dbReference>
<name>A0ABT9V341_9BACL</name>
<gene>
    <name evidence="7" type="ORF">J2S07_001673</name>
</gene>
<comment type="subcellular location">
    <subcellularLocation>
        <location evidence="1">Membrane</location>
        <topology evidence="1">Multi-pass membrane protein</topology>
    </subcellularLocation>
</comment>
<feature type="transmembrane region" description="Helical" evidence="5">
    <location>
        <begin position="99"/>
        <end position="118"/>
    </location>
</feature>
<feature type="transmembrane region" description="Helical" evidence="5">
    <location>
        <begin position="44"/>
        <end position="64"/>
    </location>
</feature>
<feature type="transmembrane region" description="Helical" evidence="5">
    <location>
        <begin position="71"/>
        <end position="93"/>
    </location>
</feature>
<feature type="transmembrane region" description="Helical" evidence="5">
    <location>
        <begin position="349"/>
        <end position="368"/>
    </location>
</feature>
<keyword evidence="3 5" id="KW-1133">Transmembrane helix</keyword>
<evidence type="ECO:0000256" key="4">
    <source>
        <dbReference type="ARBA" id="ARBA00023136"/>
    </source>
</evidence>
<evidence type="ECO:0000256" key="5">
    <source>
        <dbReference type="SAM" id="Phobius"/>
    </source>
</evidence>
<reference evidence="7 8" key="1">
    <citation type="submission" date="2023-07" db="EMBL/GenBank/DDBJ databases">
        <title>Genomic Encyclopedia of Type Strains, Phase IV (KMG-IV): sequencing the most valuable type-strain genomes for metagenomic binning, comparative biology and taxonomic classification.</title>
        <authorList>
            <person name="Goeker M."/>
        </authorList>
    </citation>
    <scope>NUCLEOTIDE SEQUENCE [LARGE SCALE GENOMIC DNA]</scope>
    <source>
        <strain evidence="7 8">DSM 23948</strain>
    </source>
</reference>
<feature type="transmembrane region" description="Helical" evidence="5">
    <location>
        <begin position="250"/>
        <end position="273"/>
    </location>
</feature>
<dbReference type="Pfam" id="PF04932">
    <property type="entry name" value="Wzy_C"/>
    <property type="match status" value="1"/>
</dbReference>
<accession>A0ABT9V341</accession>
<evidence type="ECO:0000256" key="3">
    <source>
        <dbReference type="ARBA" id="ARBA00022989"/>
    </source>
</evidence>
<keyword evidence="2 5" id="KW-0812">Transmembrane</keyword>
<feature type="transmembrane region" description="Helical" evidence="5">
    <location>
        <begin position="204"/>
        <end position="222"/>
    </location>
</feature>
<evidence type="ECO:0000259" key="6">
    <source>
        <dbReference type="Pfam" id="PF04932"/>
    </source>
</evidence>
<keyword evidence="8" id="KW-1185">Reference proteome</keyword>
<evidence type="ECO:0000313" key="8">
    <source>
        <dbReference type="Proteomes" id="UP001231362"/>
    </source>
</evidence>
<evidence type="ECO:0000256" key="1">
    <source>
        <dbReference type="ARBA" id="ARBA00004141"/>
    </source>
</evidence>
<organism evidence="7 8">
    <name type="scientific">Anoxybacillus andreesenii</name>
    <dbReference type="NCBI Taxonomy" id="1325932"/>
    <lineage>
        <taxon>Bacteria</taxon>
        <taxon>Bacillati</taxon>
        <taxon>Bacillota</taxon>
        <taxon>Bacilli</taxon>
        <taxon>Bacillales</taxon>
        <taxon>Anoxybacillaceae</taxon>
        <taxon>Anoxybacillus</taxon>
    </lineage>
</organism>
<dbReference type="RefSeq" id="WP_307149930.1">
    <property type="nucleotide sequence ID" value="NZ_JAUSTU010000006.1"/>
</dbReference>
<sequence>MTKSEISILNKNVSFNPVDKINKIVCIFLCAFVCWPYLSSKVGLLLFILLFGTWLLTTDYKCFVDHLTVDIIMIGCWLVTFFPYIITGNFFYGAYSPRAALLLFFLFICGILITHYYMYYKKDFQMLGKIALFSLSFYAIASLQTYLGLKKYPLASRMLAVGDETIKQNYHGLGIGGFGFVYSSVFIIIPLIYFFSKKTSTNNVWHKVISIIVFVMMLLMLFRASYTIALLFTLVGIFLVFFIRGKKSLIVGVLFAVLFLIFIPGDLIGSFFIHMANLFQENDTIRVKFLDFAQGFLTESTGAQTSYRVQLYLSSFQTFLDNPLFGIYGPFGNQMNAVIGGHSGWLDLMAYYGLFGSLPLFIGIYLILRRQLLFYFNHPYFIYLLIVNILFIVFGFINPTITIYEIGFSIFVIVPTLPFLPYAFLKK</sequence>
<comment type="caution">
    <text evidence="7">The sequence shown here is derived from an EMBL/GenBank/DDBJ whole genome shotgun (WGS) entry which is preliminary data.</text>
</comment>
<feature type="domain" description="O-antigen ligase-related" evidence="6">
    <location>
        <begin position="213"/>
        <end position="358"/>
    </location>
</feature>
<keyword evidence="4 5" id="KW-0472">Membrane</keyword>
<protein>
    <recommendedName>
        <fullName evidence="6">O-antigen ligase-related domain-containing protein</fullName>
    </recommendedName>
</protein>
<evidence type="ECO:0000256" key="2">
    <source>
        <dbReference type="ARBA" id="ARBA00022692"/>
    </source>
</evidence>
<dbReference type="InterPro" id="IPR007016">
    <property type="entry name" value="O-antigen_ligase-rel_domated"/>
</dbReference>
<evidence type="ECO:0000313" key="7">
    <source>
        <dbReference type="EMBL" id="MDQ0155368.1"/>
    </source>
</evidence>
<feature type="transmembrane region" description="Helical" evidence="5">
    <location>
        <begin position="228"/>
        <end position="243"/>
    </location>
</feature>
<feature type="transmembrane region" description="Helical" evidence="5">
    <location>
        <begin position="169"/>
        <end position="195"/>
    </location>
</feature>